<dbReference type="PIRSF" id="PIRSF010256">
    <property type="entry name" value="CoxE_vWa"/>
    <property type="match status" value="1"/>
</dbReference>
<comment type="caution">
    <text evidence="2">The sequence shown here is derived from an EMBL/GenBank/DDBJ whole genome shotgun (WGS) entry which is preliminary data.</text>
</comment>
<protein>
    <submittedName>
        <fullName evidence="2">VWA domain-containing protein</fullName>
    </submittedName>
</protein>
<evidence type="ECO:0000313" key="2">
    <source>
        <dbReference type="EMBL" id="MET9843059.1"/>
    </source>
</evidence>
<evidence type="ECO:0000313" key="3">
    <source>
        <dbReference type="Proteomes" id="UP001550210"/>
    </source>
</evidence>
<dbReference type="RefSeq" id="WP_355390353.1">
    <property type="nucleotide sequence ID" value="NZ_JBEXPZ010000001.1"/>
</dbReference>
<name>A0ABV2UND6_9ACTN</name>
<dbReference type="PANTHER" id="PTHR39338">
    <property type="entry name" value="BLL5662 PROTEIN-RELATED"/>
    <property type="match status" value="1"/>
</dbReference>
<dbReference type="InterPro" id="IPR036465">
    <property type="entry name" value="vWFA_dom_sf"/>
</dbReference>
<dbReference type="Pfam" id="PF05762">
    <property type="entry name" value="VWA_CoxE"/>
    <property type="match status" value="1"/>
</dbReference>
<dbReference type="InterPro" id="IPR008912">
    <property type="entry name" value="Uncharacterised_CoxE"/>
</dbReference>
<dbReference type="Proteomes" id="UP001550210">
    <property type="component" value="Unassembled WGS sequence"/>
</dbReference>
<evidence type="ECO:0000256" key="1">
    <source>
        <dbReference type="SAM" id="MobiDB-lite"/>
    </source>
</evidence>
<reference evidence="2 3" key="1">
    <citation type="submission" date="2024-06" db="EMBL/GenBank/DDBJ databases">
        <title>The Natural Products Discovery Center: Release of the First 8490 Sequenced Strains for Exploring Actinobacteria Biosynthetic Diversity.</title>
        <authorList>
            <person name="Kalkreuter E."/>
            <person name="Kautsar S.A."/>
            <person name="Yang D."/>
            <person name="Bader C.D."/>
            <person name="Teijaro C.N."/>
            <person name="Fluegel L."/>
            <person name="Davis C.M."/>
            <person name="Simpson J.R."/>
            <person name="Lauterbach L."/>
            <person name="Steele A.D."/>
            <person name="Gui C."/>
            <person name="Meng S."/>
            <person name="Li G."/>
            <person name="Viehrig K."/>
            <person name="Ye F."/>
            <person name="Su P."/>
            <person name="Kiefer A.F."/>
            <person name="Nichols A."/>
            <person name="Cepeda A.J."/>
            <person name="Yan W."/>
            <person name="Fan B."/>
            <person name="Jiang Y."/>
            <person name="Adhikari A."/>
            <person name="Zheng C.-J."/>
            <person name="Schuster L."/>
            <person name="Cowan T.M."/>
            <person name="Smanski M.J."/>
            <person name="Chevrette M.G."/>
            <person name="De Carvalho L.P.S."/>
            <person name="Shen B."/>
        </authorList>
    </citation>
    <scope>NUCLEOTIDE SEQUENCE [LARGE SCALE GENOMIC DNA]</scope>
    <source>
        <strain evidence="2 3">NPDC006434</strain>
    </source>
</reference>
<accession>A0ABV2UND6</accession>
<sequence>MTAADGAGAASGAASSGTAASGTASSGTAASGTASSGTAASGTASSGTAPSATASSGAAPSGAPLAERLTGFVRALRGHGIRIGPGETVDAAAVLEVLGLADRERIREGLAAALLRADRQRAVFDAAFELYFPLGVGELTGAWEAPAADRDELRARIAAALAAGDVAALNRLAGEAVELLGRYGTSSESDGWSAHQTLDRLRPQTLLAGILAAQRAGGGGGGGGGSGFGPGNGAGGGFGAGAGAGGSGSGGFTDRLDADEIRRRIEDFRERVRTEARRRVAERRGAALIAQRGIARSADQLDFLIANREQLVELRRTVQPLARKLATRLAARRRRAARGRIDIRRTLRRSLSTGGVPLRPAYRRHRPARPEIVLLCDVSGSVAGFANFTMLLVQAMRDQFSKVRVFAFVNKVDEVTHLVTTGEADPAELGRRIAEEATISGWHGSSDYGTALGEFAERHLDAVGPRTSVIILGDARTNGFDPNAAALQRVAGRARRVHWLNPESPELWSTGDSAAHVYAEVVEMHACRNARRLGELVTRLLPV</sequence>
<organism evidence="2 3">
    <name type="scientific">Streptomyces ossamyceticus</name>
    <dbReference type="NCBI Taxonomy" id="249581"/>
    <lineage>
        <taxon>Bacteria</taxon>
        <taxon>Bacillati</taxon>
        <taxon>Actinomycetota</taxon>
        <taxon>Actinomycetes</taxon>
        <taxon>Kitasatosporales</taxon>
        <taxon>Streptomycetaceae</taxon>
        <taxon>Streptomyces</taxon>
    </lineage>
</organism>
<feature type="region of interest" description="Disordered" evidence="1">
    <location>
        <begin position="1"/>
        <end position="62"/>
    </location>
</feature>
<dbReference type="PANTHER" id="PTHR39338:SF5">
    <property type="entry name" value="BLR6139 PROTEIN"/>
    <property type="match status" value="1"/>
</dbReference>
<dbReference type="SUPFAM" id="SSF53300">
    <property type="entry name" value="vWA-like"/>
    <property type="match status" value="1"/>
</dbReference>
<dbReference type="EMBL" id="JBEXPZ010000001">
    <property type="protein sequence ID" value="MET9843059.1"/>
    <property type="molecule type" value="Genomic_DNA"/>
</dbReference>
<dbReference type="InterPro" id="IPR011195">
    <property type="entry name" value="UCP010256"/>
</dbReference>
<proteinExistence type="predicted"/>
<keyword evidence="3" id="KW-1185">Reference proteome</keyword>
<gene>
    <name evidence="2" type="ORF">ABZZ21_00445</name>
</gene>